<dbReference type="EC" id="2.4.1.17" evidence="11"/>
<gene>
    <name evidence="12" type="ORF">TELCIR_07551</name>
</gene>
<evidence type="ECO:0000313" key="12">
    <source>
        <dbReference type="EMBL" id="PIO70591.1"/>
    </source>
</evidence>
<dbReference type="Gene3D" id="3.40.50.2000">
    <property type="entry name" value="Glycogen Phosphorylase B"/>
    <property type="match status" value="1"/>
</dbReference>
<comment type="similarity">
    <text evidence="2 10">Belongs to the UDP-glycosyltransferase family.</text>
</comment>
<dbReference type="PANTHER" id="PTHR48043:SF23">
    <property type="entry name" value="UDP-GLUCURONOSYLTRANSFERASE"/>
    <property type="match status" value="1"/>
</dbReference>
<protein>
    <recommendedName>
        <fullName evidence="11">UDP-glucuronosyltransferase</fullName>
        <ecNumber evidence="11">2.4.1.17</ecNumber>
    </recommendedName>
</protein>
<evidence type="ECO:0000256" key="5">
    <source>
        <dbReference type="ARBA" id="ARBA00022692"/>
    </source>
</evidence>
<reference evidence="12 13" key="1">
    <citation type="submission" date="2015-09" db="EMBL/GenBank/DDBJ databases">
        <title>Draft genome of the parasitic nematode Teladorsagia circumcincta isolate WARC Sus (inbred).</title>
        <authorList>
            <person name="Mitreva M."/>
        </authorList>
    </citation>
    <scope>NUCLEOTIDE SEQUENCE [LARGE SCALE GENOMIC DNA]</scope>
    <source>
        <strain evidence="12 13">S</strain>
    </source>
</reference>
<evidence type="ECO:0000256" key="3">
    <source>
        <dbReference type="ARBA" id="ARBA00022676"/>
    </source>
</evidence>
<dbReference type="AlphaFoldDB" id="A0A2G9UK16"/>
<evidence type="ECO:0000256" key="11">
    <source>
        <dbReference type="RuleBase" id="RU362059"/>
    </source>
</evidence>
<keyword evidence="7" id="KW-1133">Transmembrane helix</keyword>
<evidence type="ECO:0000256" key="10">
    <source>
        <dbReference type="RuleBase" id="RU003718"/>
    </source>
</evidence>
<dbReference type="PROSITE" id="PS00375">
    <property type="entry name" value="UDPGT"/>
    <property type="match status" value="1"/>
</dbReference>
<dbReference type="InterPro" id="IPR035595">
    <property type="entry name" value="UDP_glycos_trans_CS"/>
</dbReference>
<evidence type="ECO:0000313" key="13">
    <source>
        <dbReference type="Proteomes" id="UP000230423"/>
    </source>
</evidence>
<keyword evidence="4 10" id="KW-0808">Transferase</keyword>
<dbReference type="SUPFAM" id="SSF53756">
    <property type="entry name" value="UDP-Glycosyltransferase/glycogen phosphorylase"/>
    <property type="match status" value="1"/>
</dbReference>
<dbReference type="PANTHER" id="PTHR48043">
    <property type="entry name" value="EG:EG0003.4 PROTEIN-RELATED"/>
    <property type="match status" value="1"/>
</dbReference>
<keyword evidence="13" id="KW-1185">Reference proteome</keyword>
<dbReference type="EMBL" id="KZ346219">
    <property type="protein sequence ID" value="PIO70591.1"/>
    <property type="molecule type" value="Genomic_DNA"/>
</dbReference>
<evidence type="ECO:0000256" key="8">
    <source>
        <dbReference type="ARBA" id="ARBA00023136"/>
    </source>
</evidence>
<evidence type="ECO:0000256" key="4">
    <source>
        <dbReference type="ARBA" id="ARBA00022679"/>
    </source>
</evidence>
<dbReference type="GO" id="GO:0015020">
    <property type="term" value="F:glucuronosyltransferase activity"/>
    <property type="evidence" value="ECO:0007669"/>
    <property type="project" value="UniProtKB-EC"/>
</dbReference>
<comment type="subcellular location">
    <subcellularLocation>
        <location evidence="1 11">Membrane</location>
        <topology evidence="1 11">Single-pass membrane protein</topology>
    </subcellularLocation>
</comment>
<keyword evidence="8" id="KW-0472">Membrane</keyword>
<evidence type="ECO:0000256" key="7">
    <source>
        <dbReference type="ARBA" id="ARBA00022989"/>
    </source>
</evidence>
<proteinExistence type="inferred from homology"/>
<dbReference type="GO" id="GO:0016020">
    <property type="term" value="C:membrane"/>
    <property type="evidence" value="ECO:0007669"/>
    <property type="project" value="UniProtKB-SubCell"/>
</dbReference>
<evidence type="ECO:0000256" key="1">
    <source>
        <dbReference type="ARBA" id="ARBA00004167"/>
    </source>
</evidence>
<dbReference type="CDD" id="cd03784">
    <property type="entry name" value="GT1_Gtf-like"/>
    <property type="match status" value="1"/>
</dbReference>
<accession>A0A2G9UK16</accession>
<sequence length="187" mass="20986">MKAKQKSYPNVTFIWKYEEPDDALFTGIDNLIPSKWTPQSCLLADKRLTLFITHGGAGSMMESALRAKPLVVVPLFGDQTRNAKLIEKFGYGILLEKARLLNSNVLHSAVDRILTDSKYQVAADRISRLLSRRPFSPEAKLVKTVEMAAEFGDIPELKWAIFIVNSAFELTENSSQQLIATFTSHEP</sequence>
<dbReference type="InterPro" id="IPR002213">
    <property type="entry name" value="UDP_glucos_trans"/>
</dbReference>
<dbReference type="Proteomes" id="UP000230423">
    <property type="component" value="Unassembled WGS sequence"/>
</dbReference>
<evidence type="ECO:0000256" key="9">
    <source>
        <dbReference type="ARBA" id="ARBA00047475"/>
    </source>
</evidence>
<dbReference type="Pfam" id="PF00201">
    <property type="entry name" value="UDPGT"/>
    <property type="match status" value="1"/>
</dbReference>
<comment type="catalytic activity">
    <reaction evidence="9 11">
        <text>glucuronate acceptor + UDP-alpha-D-glucuronate = acceptor beta-D-glucuronoside + UDP + H(+)</text>
        <dbReference type="Rhea" id="RHEA:21032"/>
        <dbReference type="ChEBI" id="CHEBI:15378"/>
        <dbReference type="ChEBI" id="CHEBI:58052"/>
        <dbReference type="ChEBI" id="CHEBI:58223"/>
        <dbReference type="ChEBI" id="CHEBI:132367"/>
        <dbReference type="ChEBI" id="CHEBI:132368"/>
        <dbReference type="EC" id="2.4.1.17"/>
    </reaction>
</comment>
<evidence type="ECO:0000256" key="2">
    <source>
        <dbReference type="ARBA" id="ARBA00009995"/>
    </source>
</evidence>
<organism evidence="12 13">
    <name type="scientific">Teladorsagia circumcincta</name>
    <name type="common">Brown stomach worm</name>
    <name type="synonym">Ostertagia circumcincta</name>
    <dbReference type="NCBI Taxonomy" id="45464"/>
    <lineage>
        <taxon>Eukaryota</taxon>
        <taxon>Metazoa</taxon>
        <taxon>Ecdysozoa</taxon>
        <taxon>Nematoda</taxon>
        <taxon>Chromadorea</taxon>
        <taxon>Rhabditida</taxon>
        <taxon>Rhabditina</taxon>
        <taxon>Rhabditomorpha</taxon>
        <taxon>Strongyloidea</taxon>
        <taxon>Trichostrongylidae</taxon>
        <taxon>Teladorsagia</taxon>
    </lineage>
</organism>
<dbReference type="FunFam" id="3.40.50.2000:FF:000038">
    <property type="entry name" value="UDP-GlucuronosylTransferase"/>
    <property type="match status" value="1"/>
</dbReference>
<dbReference type="InterPro" id="IPR050271">
    <property type="entry name" value="UDP-glycosyltransferase"/>
</dbReference>
<dbReference type="OrthoDB" id="5835829at2759"/>
<name>A0A2G9UK16_TELCI</name>
<evidence type="ECO:0000256" key="6">
    <source>
        <dbReference type="ARBA" id="ARBA00022729"/>
    </source>
</evidence>
<keyword evidence="5" id="KW-0812">Transmembrane</keyword>
<keyword evidence="3 10" id="KW-0328">Glycosyltransferase</keyword>
<keyword evidence="6" id="KW-0732">Signal</keyword>